<comment type="subcellular location">
    <subcellularLocation>
        <location evidence="1">Mitochondrion inner membrane</location>
        <topology evidence="1">Peripheral membrane protein</topology>
    </subcellularLocation>
</comment>
<dbReference type="AlphaFoldDB" id="A0A8J4Q1F2"/>
<comment type="caution">
    <text evidence="10">The sequence shown here is derived from an EMBL/GenBank/DDBJ whole genome shotgun (WGS) entry which is preliminary data.</text>
</comment>
<gene>
    <name evidence="10" type="ORF">CYY_001652</name>
</gene>
<evidence type="ECO:0000256" key="3">
    <source>
        <dbReference type="ARBA" id="ARBA00022448"/>
    </source>
</evidence>
<dbReference type="Proteomes" id="UP000695562">
    <property type="component" value="Unassembled WGS sequence"/>
</dbReference>
<protein>
    <submittedName>
        <fullName evidence="10">Uncharacterized protein</fullName>
    </submittedName>
</protein>
<dbReference type="Pfam" id="PF03656">
    <property type="entry name" value="Pam16"/>
    <property type="match status" value="1"/>
</dbReference>
<dbReference type="GO" id="GO:0030150">
    <property type="term" value="P:protein import into mitochondrial matrix"/>
    <property type="evidence" value="ECO:0007669"/>
    <property type="project" value="InterPro"/>
</dbReference>
<dbReference type="InterPro" id="IPR036869">
    <property type="entry name" value="J_dom_sf"/>
</dbReference>
<evidence type="ECO:0000256" key="7">
    <source>
        <dbReference type="ARBA" id="ARBA00023128"/>
    </source>
</evidence>
<proteinExistence type="inferred from homology"/>
<dbReference type="GO" id="GO:0005744">
    <property type="term" value="C:TIM23 mitochondrial import inner membrane translocase complex"/>
    <property type="evidence" value="ECO:0007669"/>
    <property type="project" value="InterPro"/>
</dbReference>
<keyword evidence="6" id="KW-0811">Translocation</keyword>
<reference evidence="10" key="1">
    <citation type="submission" date="2020-01" db="EMBL/GenBank/DDBJ databases">
        <title>Development of genomics and gene disruption for Polysphondylium violaceum indicates a role for the polyketide synthase stlB in stalk morphogenesis.</title>
        <authorList>
            <person name="Narita B."/>
            <person name="Kawabe Y."/>
            <person name="Kin K."/>
            <person name="Saito T."/>
            <person name="Gibbs R."/>
            <person name="Kuspa A."/>
            <person name="Muzny D."/>
            <person name="Queller D."/>
            <person name="Richards S."/>
            <person name="Strassman J."/>
            <person name="Sucgang R."/>
            <person name="Worley K."/>
            <person name="Schaap P."/>
        </authorList>
    </citation>
    <scope>NUCLEOTIDE SEQUENCE</scope>
    <source>
        <strain evidence="10">QSvi11</strain>
    </source>
</reference>
<evidence type="ECO:0000256" key="5">
    <source>
        <dbReference type="ARBA" id="ARBA00022927"/>
    </source>
</evidence>
<evidence type="ECO:0000256" key="9">
    <source>
        <dbReference type="SAM" id="SignalP"/>
    </source>
</evidence>
<evidence type="ECO:0000313" key="11">
    <source>
        <dbReference type="Proteomes" id="UP000695562"/>
    </source>
</evidence>
<dbReference type="InterPro" id="IPR005341">
    <property type="entry name" value="Tim16"/>
</dbReference>
<dbReference type="OrthoDB" id="10262892at2759"/>
<evidence type="ECO:0000256" key="1">
    <source>
        <dbReference type="ARBA" id="ARBA00004637"/>
    </source>
</evidence>
<keyword evidence="5" id="KW-0653">Protein transport</keyword>
<evidence type="ECO:0000256" key="4">
    <source>
        <dbReference type="ARBA" id="ARBA00022792"/>
    </source>
</evidence>
<dbReference type="PANTHER" id="PTHR12388">
    <property type="entry name" value="MITOCHONDRIA ASSOCIATED GRANULOCYTE MACROPHAGE CSF SIGNALING MOLECULE"/>
    <property type="match status" value="1"/>
</dbReference>
<organism evidence="10 11">
    <name type="scientific">Polysphondylium violaceum</name>
    <dbReference type="NCBI Taxonomy" id="133409"/>
    <lineage>
        <taxon>Eukaryota</taxon>
        <taxon>Amoebozoa</taxon>
        <taxon>Evosea</taxon>
        <taxon>Eumycetozoa</taxon>
        <taxon>Dictyostelia</taxon>
        <taxon>Dictyosteliales</taxon>
        <taxon>Dictyosteliaceae</taxon>
        <taxon>Polysphondylium</taxon>
    </lineage>
</organism>
<accession>A0A8J4Q1F2</accession>
<evidence type="ECO:0000313" key="10">
    <source>
        <dbReference type="EMBL" id="KAF2077020.1"/>
    </source>
</evidence>
<sequence length="122" mass="13023">MAAKILVKLLFTSGSMLARSVSMAYRQAILRAEGGFTAGSAEVFAGATSKMSPMEAKKILGLDNADKITIEDILKKHDDLITLNDPKDGGSEYLQSKVLGAKICLETALKEGKLDDTNTTKS</sequence>
<feature type="signal peptide" evidence="9">
    <location>
        <begin position="1"/>
        <end position="18"/>
    </location>
</feature>
<dbReference type="Gene3D" id="1.10.287.110">
    <property type="entry name" value="DnaJ domain"/>
    <property type="match status" value="1"/>
</dbReference>
<comment type="similarity">
    <text evidence="2">Belongs to the TIM16/PAM16 family.</text>
</comment>
<evidence type="ECO:0000256" key="8">
    <source>
        <dbReference type="ARBA" id="ARBA00023136"/>
    </source>
</evidence>
<dbReference type="PANTHER" id="PTHR12388:SF0">
    <property type="entry name" value="MITOCHONDRIAL IMPORT INNER MEMBRANE TRANSLOCASE SUBUNIT TIM16"/>
    <property type="match status" value="1"/>
</dbReference>
<keyword evidence="11" id="KW-1185">Reference proteome</keyword>
<keyword evidence="7" id="KW-0496">Mitochondrion</keyword>
<keyword evidence="3" id="KW-0813">Transport</keyword>
<feature type="chain" id="PRO_5035237945" evidence="9">
    <location>
        <begin position="19"/>
        <end position="122"/>
    </location>
</feature>
<keyword evidence="4" id="KW-0999">Mitochondrion inner membrane</keyword>
<evidence type="ECO:0000256" key="6">
    <source>
        <dbReference type="ARBA" id="ARBA00023010"/>
    </source>
</evidence>
<name>A0A8J4Q1F2_9MYCE</name>
<evidence type="ECO:0000256" key="2">
    <source>
        <dbReference type="ARBA" id="ARBA00008817"/>
    </source>
</evidence>
<keyword evidence="9" id="KW-0732">Signal</keyword>
<keyword evidence="8" id="KW-0472">Membrane</keyword>
<dbReference type="EMBL" id="AJWJ01000041">
    <property type="protein sequence ID" value="KAF2077020.1"/>
    <property type="molecule type" value="Genomic_DNA"/>
</dbReference>